<keyword evidence="2" id="KW-1003">Cell membrane</keyword>
<dbReference type="PANTHER" id="PTHR43702:SF3">
    <property type="entry name" value="PROTEIN TSGA"/>
    <property type="match status" value="1"/>
</dbReference>
<dbReference type="NCBIfam" id="TIGR00885">
    <property type="entry name" value="fucP"/>
    <property type="match status" value="1"/>
</dbReference>
<dbReference type="Pfam" id="PF07690">
    <property type="entry name" value="MFS_1"/>
    <property type="match status" value="1"/>
</dbReference>
<dbReference type="OrthoDB" id="9795150at2"/>
<dbReference type="GO" id="GO:0005886">
    <property type="term" value="C:plasma membrane"/>
    <property type="evidence" value="ECO:0007669"/>
    <property type="project" value="UniProtKB-SubCell"/>
</dbReference>
<keyword evidence="5 6" id="KW-0472">Membrane</keyword>
<evidence type="ECO:0000256" key="5">
    <source>
        <dbReference type="ARBA" id="ARBA00023136"/>
    </source>
</evidence>
<reference evidence="8 9" key="1">
    <citation type="submission" date="2016-02" db="EMBL/GenBank/DDBJ databases">
        <authorList>
            <consortium name="Pathogen Informatics"/>
        </authorList>
    </citation>
    <scope>NUCLEOTIDE SEQUENCE [LARGE SCALE GENOMIC DNA]</scope>
    <source>
        <strain evidence="8 9">RC20</strain>
    </source>
</reference>
<dbReference type="InterPro" id="IPR005275">
    <property type="entry name" value="Lfuc_symporter_FucP"/>
</dbReference>
<feature type="transmembrane region" description="Helical" evidence="6">
    <location>
        <begin position="99"/>
        <end position="116"/>
    </location>
</feature>
<evidence type="ECO:0000259" key="7">
    <source>
        <dbReference type="PROSITE" id="PS50850"/>
    </source>
</evidence>
<evidence type="ECO:0000256" key="1">
    <source>
        <dbReference type="ARBA" id="ARBA00004429"/>
    </source>
</evidence>
<dbReference type="RefSeq" id="WP_075493314.1">
    <property type="nucleotide sequence ID" value="NZ_CP053844.1"/>
</dbReference>
<dbReference type="CDD" id="cd17394">
    <property type="entry name" value="MFS_FucP_like"/>
    <property type="match status" value="1"/>
</dbReference>
<keyword evidence="9" id="KW-1185">Reference proteome</keyword>
<protein>
    <submittedName>
        <fullName evidence="8">L-fucose:H+ symporter permease</fullName>
    </submittedName>
</protein>
<feature type="transmembrane region" description="Helical" evidence="6">
    <location>
        <begin position="349"/>
        <end position="366"/>
    </location>
</feature>
<feature type="transmembrane region" description="Helical" evidence="6">
    <location>
        <begin position="224"/>
        <end position="249"/>
    </location>
</feature>
<feature type="domain" description="Major facilitator superfamily (MFS) profile" evidence="7">
    <location>
        <begin position="9"/>
        <end position="400"/>
    </location>
</feature>
<evidence type="ECO:0000256" key="2">
    <source>
        <dbReference type="ARBA" id="ARBA00022475"/>
    </source>
</evidence>
<evidence type="ECO:0000313" key="9">
    <source>
        <dbReference type="Proteomes" id="UP000069632"/>
    </source>
</evidence>
<dbReference type="AlphaFoldDB" id="A0A128EHJ0"/>
<feature type="transmembrane region" description="Helical" evidence="6">
    <location>
        <begin position="378"/>
        <end position="394"/>
    </location>
</feature>
<dbReference type="InterPro" id="IPR011701">
    <property type="entry name" value="MFS"/>
</dbReference>
<gene>
    <name evidence="8" type="primary">fucP</name>
    <name evidence="8" type="ORF">ERS672216_01640</name>
</gene>
<evidence type="ECO:0000313" key="8">
    <source>
        <dbReference type="EMBL" id="CZE48883.1"/>
    </source>
</evidence>
<dbReference type="Gene3D" id="1.20.1250.20">
    <property type="entry name" value="MFS general substrate transporter like domains"/>
    <property type="match status" value="2"/>
</dbReference>
<sequence>MQNKNIKLAIVLVTSLFFLWGLSYGLVDVMNKNFQTHLNVTKAESGFIQAAYFGAYFVFALPAGMIAKRYSYKVGIIVGLFLYALGALLIVPAASMQNFSFFLFAFFVLACGLSALETNANPYITTLGDEKNSSFRINVAQSFNGVGQFLGPIIAGQLLLSFAASNDIAHNMSNISKIYVSIAIIVLVIMVIFVVVKMPDSVKTQEQIQAASVDDKKLFEHKNFTLGVVAQFLYIAAQVSAGAFFINYALDHWSGLTAEHAAYFFSIALIAFMLGRIGTTPLMKIFKGHTILGVYSLINTVLIFLVFAGIEKVSVIVLIAVFFFMSISFPTIFALALRGMSDNHVKTASSVLVMSIVGGAIMPYIMGKVADISNIQTAYLLLAPCFLFVAWYAFTTEKRA</sequence>
<keyword evidence="3 6" id="KW-0812">Transmembrane</keyword>
<organism evidence="8 9">
    <name type="scientific">Campylobacter geochelonis</name>
    <dbReference type="NCBI Taxonomy" id="1780362"/>
    <lineage>
        <taxon>Bacteria</taxon>
        <taxon>Pseudomonadati</taxon>
        <taxon>Campylobacterota</taxon>
        <taxon>Epsilonproteobacteria</taxon>
        <taxon>Campylobacterales</taxon>
        <taxon>Campylobacteraceae</taxon>
        <taxon>Campylobacter</taxon>
    </lineage>
</organism>
<feature type="transmembrane region" description="Helical" evidence="6">
    <location>
        <begin position="178"/>
        <end position="196"/>
    </location>
</feature>
<dbReference type="SUPFAM" id="SSF103473">
    <property type="entry name" value="MFS general substrate transporter"/>
    <property type="match status" value="1"/>
</dbReference>
<dbReference type="PANTHER" id="PTHR43702">
    <property type="entry name" value="L-FUCOSE-PROTON SYMPORTER"/>
    <property type="match status" value="1"/>
</dbReference>
<feature type="transmembrane region" description="Helical" evidence="6">
    <location>
        <begin position="137"/>
        <end position="158"/>
    </location>
</feature>
<dbReference type="EMBL" id="FIZP01000012">
    <property type="protein sequence ID" value="CZE48883.1"/>
    <property type="molecule type" value="Genomic_DNA"/>
</dbReference>
<dbReference type="Proteomes" id="UP000069632">
    <property type="component" value="Unassembled WGS sequence"/>
</dbReference>
<comment type="subcellular location">
    <subcellularLocation>
        <location evidence="1">Cell inner membrane</location>
        <topology evidence="1">Multi-pass membrane protein</topology>
    </subcellularLocation>
</comment>
<feature type="transmembrane region" description="Helical" evidence="6">
    <location>
        <begin position="49"/>
        <end position="67"/>
    </location>
</feature>
<dbReference type="InterPro" id="IPR050375">
    <property type="entry name" value="MFS_TsgA-like"/>
</dbReference>
<name>A0A128EHJ0_9BACT</name>
<proteinExistence type="predicted"/>
<evidence type="ECO:0000256" key="6">
    <source>
        <dbReference type="SAM" id="Phobius"/>
    </source>
</evidence>
<feature type="transmembrane region" description="Helical" evidence="6">
    <location>
        <begin position="291"/>
        <end position="310"/>
    </location>
</feature>
<dbReference type="GO" id="GO:0015535">
    <property type="term" value="F:fucose:proton symporter activity"/>
    <property type="evidence" value="ECO:0007669"/>
    <property type="project" value="InterPro"/>
</dbReference>
<dbReference type="InterPro" id="IPR036259">
    <property type="entry name" value="MFS_trans_sf"/>
</dbReference>
<feature type="transmembrane region" description="Helical" evidence="6">
    <location>
        <begin position="316"/>
        <end position="337"/>
    </location>
</feature>
<evidence type="ECO:0000256" key="3">
    <source>
        <dbReference type="ARBA" id="ARBA00022692"/>
    </source>
</evidence>
<evidence type="ECO:0000256" key="4">
    <source>
        <dbReference type="ARBA" id="ARBA00022989"/>
    </source>
</evidence>
<feature type="transmembrane region" description="Helical" evidence="6">
    <location>
        <begin position="261"/>
        <end position="279"/>
    </location>
</feature>
<dbReference type="InterPro" id="IPR020846">
    <property type="entry name" value="MFS_dom"/>
</dbReference>
<feature type="transmembrane region" description="Helical" evidence="6">
    <location>
        <begin position="74"/>
        <end position="93"/>
    </location>
</feature>
<keyword evidence="4 6" id="KW-1133">Transmembrane helix</keyword>
<dbReference type="PROSITE" id="PS50850">
    <property type="entry name" value="MFS"/>
    <property type="match status" value="1"/>
</dbReference>
<accession>A0A128EHJ0</accession>